<dbReference type="GO" id="GO:0006357">
    <property type="term" value="P:regulation of transcription by RNA polymerase II"/>
    <property type="evidence" value="ECO:0007669"/>
    <property type="project" value="TreeGrafter"/>
</dbReference>
<protein>
    <submittedName>
        <fullName evidence="4">Glycerate dehydrogenase</fullName>
        <ecNumber evidence="4">1.1.1.29</ecNumber>
    </submittedName>
</protein>
<sequence length="332" mass="36250">MPERFRVVITDLIVEPLNHERAVLDEVADVVALGAMRESDLIGQVENADALMVYHYFRLTRATIDRLRNCRVIVRPGVGYDGIDIAAARERGIPVCNVPDYGTEEVADSAVAMAVTLARGSHFLNSRLRRGIGQWNVDQAAPIFRLRGRRFGIIGCGRIGTAAAMRAKAFGMQVSFYDPYLPDGVDKALGIHRSESLAELLSTSHLVSLHCPLTAETRGMISANEIRQIPRGGFLVNTARGGVVDSQAVVDALADGHLAGAAIDVLEHEPPPEDSPILAAWRDPSHPAHDRLLLNPHTAFYCEEGCEEFRTKGAREVLRALQGQPLRNVVNA</sequence>
<feature type="domain" description="D-isomer specific 2-hydroxyacid dehydrogenase NAD-binding" evidence="3">
    <location>
        <begin position="111"/>
        <end position="299"/>
    </location>
</feature>
<evidence type="ECO:0000313" key="4">
    <source>
        <dbReference type="EMBL" id="TWU08082.1"/>
    </source>
</evidence>
<comment type="similarity">
    <text evidence="1">Belongs to the D-isomer specific 2-hydroxyacid dehydrogenase family.</text>
</comment>
<dbReference type="EMBL" id="SJPN01000001">
    <property type="protein sequence ID" value="TWU08082.1"/>
    <property type="molecule type" value="Genomic_DNA"/>
</dbReference>
<dbReference type="OrthoDB" id="277029at2"/>
<keyword evidence="5" id="KW-1185">Reference proteome</keyword>
<feature type="domain" description="D-isomer specific 2-hydroxyacid dehydrogenase catalytic" evidence="2">
    <location>
        <begin position="16"/>
        <end position="331"/>
    </location>
</feature>
<reference evidence="4 5" key="1">
    <citation type="submission" date="2019-02" db="EMBL/GenBank/DDBJ databases">
        <title>Deep-cultivation of Planctomycetes and their phenomic and genomic characterization uncovers novel biology.</title>
        <authorList>
            <person name="Wiegand S."/>
            <person name="Jogler M."/>
            <person name="Boedeker C."/>
            <person name="Pinto D."/>
            <person name="Vollmers J."/>
            <person name="Rivas-Marin E."/>
            <person name="Kohn T."/>
            <person name="Peeters S.H."/>
            <person name="Heuer A."/>
            <person name="Rast P."/>
            <person name="Oberbeckmann S."/>
            <person name="Bunk B."/>
            <person name="Jeske O."/>
            <person name="Meyerdierks A."/>
            <person name="Storesund J.E."/>
            <person name="Kallscheuer N."/>
            <person name="Luecker S."/>
            <person name="Lage O.M."/>
            <person name="Pohl T."/>
            <person name="Merkel B.J."/>
            <person name="Hornburger P."/>
            <person name="Mueller R.-W."/>
            <person name="Bruemmer F."/>
            <person name="Labrenz M."/>
            <person name="Spormann A.M."/>
            <person name="Op Den Camp H."/>
            <person name="Overmann J."/>
            <person name="Amann R."/>
            <person name="Jetten M.S.M."/>
            <person name="Mascher T."/>
            <person name="Medema M.H."/>
            <person name="Devos D.P."/>
            <person name="Kaster A.-K."/>
            <person name="Ovreas L."/>
            <person name="Rohde M."/>
            <person name="Galperin M.Y."/>
            <person name="Jogler C."/>
        </authorList>
    </citation>
    <scope>NUCLEOTIDE SEQUENCE [LARGE SCALE GENOMIC DNA]</scope>
    <source>
        <strain evidence="4 5">Pla52n</strain>
    </source>
</reference>
<accession>A0A5C6B8V7</accession>
<dbReference type="Proteomes" id="UP000320176">
    <property type="component" value="Unassembled WGS sequence"/>
</dbReference>
<dbReference type="InterPro" id="IPR006139">
    <property type="entry name" value="D-isomer_2_OHA_DH_cat_dom"/>
</dbReference>
<dbReference type="GO" id="GO:0001221">
    <property type="term" value="F:transcription coregulator binding"/>
    <property type="evidence" value="ECO:0007669"/>
    <property type="project" value="TreeGrafter"/>
</dbReference>
<evidence type="ECO:0000259" key="3">
    <source>
        <dbReference type="Pfam" id="PF02826"/>
    </source>
</evidence>
<dbReference type="InterPro" id="IPR036291">
    <property type="entry name" value="NAD(P)-bd_dom_sf"/>
</dbReference>
<dbReference type="GO" id="GO:0051287">
    <property type="term" value="F:NAD binding"/>
    <property type="evidence" value="ECO:0007669"/>
    <property type="project" value="InterPro"/>
</dbReference>
<dbReference type="CDD" id="cd05299">
    <property type="entry name" value="CtBP_dh"/>
    <property type="match status" value="1"/>
</dbReference>
<evidence type="ECO:0000259" key="2">
    <source>
        <dbReference type="Pfam" id="PF00389"/>
    </source>
</evidence>
<dbReference type="InterPro" id="IPR043322">
    <property type="entry name" value="CtBP"/>
</dbReference>
<proteinExistence type="inferred from homology"/>
<dbReference type="Gene3D" id="3.40.50.720">
    <property type="entry name" value="NAD(P)-binding Rossmann-like Domain"/>
    <property type="match status" value="2"/>
</dbReference>
<dbReference type="Pfam" id="PF02826">
    <property type="entry name" value="2-Hacid_dh_C"/>
    <property type="match status" value="1"/>
</dbReference>
<dbReference type="PANTHER" id="PTHR46029">
    <property type="entry name" value="C-TERMINAL-BINDING PROTEIN"/>
    <property type="match status" value="1"/>
</dbReference>
<keyword evidence="1 4" id="KW-0560">Oxidoreductase</keyword>
<dbReference type="PANTHER" id="PTHR46029:SF7">
    <property type="entry name" value="C-TERMINAL-BINDING PROTEIN"/>
    <property type="match status" value="1"/>
</dbReference>
<dbReference type="AlphaFoldDB" id="A0A5C6B8V7"/>
<dbReference type="GO" id="GO:0140297">
    <property type="term" value="F:DNA-binding transcription factor binding"/>
    <property type="evidence" value="ECO:0007669"/>
    <property type="project" value="TreeGrafter"/>
</dbReference>
<dbReference type="SUPFAM" id="SSF52283">
    <property type="entry name" value="Formate/glycerate dehydrogenase catalytic domain-like"/>
    <property type="match status" value="1"/>
</dbReference>
<dbReference type="InterPro" id="IPR006140">
    <property type="entry name" value="D-isomer_DH_NAD-bd"/>
</dbReference>
<comment type="caution">
    <text evidence="4">The sequence shown here is derived from an EMBL/GenBank/DDBJ whole genome shotgun (WGS) entry which is preliminary data.</text>
</comment>
<evidence type="ECO:0000256" key="1">
    <source>
        <dbReference type="RuleBase" id="RU003719"/>
    </source>
</evidence>
<dbReference type="RefSeq" id="WP_146518187.1">
    <property type="nucleotide sequence ID" value="NZ_CP151726.1"/>
</dbReference>
<dbReference type="InterPro" id="IPR051638">
    <property type="entry name" value="CTBP_dehydrogenase"/>
</dbReference>
<dbReference type="Pfam" id="PF00389">
    <property type="entry name" value="2-Hacid_dh"/>
    <property type="match status" value="1"/>
</dbReference>
<dbReference type="GO" id="GO:0008465">
    <property type="term" value="F:hydroxypyruvate reductase (NADH) activity"/>
    <property type="evidence" value="ECO:0007669"/>
    <property type="project" value="UniProtKB-EC"/>
</dbReference>
<name>A0A5C6B8V7_9BACT</name>
<evidence type="ECO:0000313" key="5">
    <source>
        <dbReference type="Proteomes" id="UP000320176"/>
    </source>
</evidence>
<gene>
    <name evidence="4" type="primary">hprA</name>
    <name evidence="4" type="ORF">Pla52n_06630</name>
</gene>
<dbReference type="EC" id="1.1.1.29" evidence="4"/>
<organism evidence="4 5">
    <name type="scientific">Stieleria varia</name>
    <dbReference type="NCBI Taxonomy" id="2528005"/>
    <lineage>
        <taxon>Bacteria</taxon>
        <taxon>Pseudomonadati</taxon>
        <taxon>Planctomycetota</taxon>
        <taxon>Planctomycetia</taxon>
        <taxon>Pirellulales</taxon>
        <taxon>Pirellulaceae</taxon>
        <taxon>Stieleria</taxon>
    </lineage>
</organism>
<dbReference type="SUPFAM" id="SSF51735">
    <property type="entry name" value="NAD(P)-binding Rossmann-fold domains"/>
    <property type="match status" value="1"/>
</dbReference>
<dbReference type="GO" id="GO:0003714">
    <property type="term" value="F:transcription corepressor activity"/>
    <property type="evidence" value="ECO:0007669"/>
    <property type="project" value="InterPro"/>
</dbReference>